<dbReference type="FunFam" id="3.40.1010.10:FF:000007">
    <property type="entry name" value="Ribosomal RNA small subunit methyltransferase I"/>
    <property type="match status" value="1"/>
</dbReference>
<sequence>MSTLFIIATPIGNLEDITFRALRVLKEVDTIYAEDTRVTQKLLRHYEIKKPVQRYDEHVAQRMHARIAEDLEQGKSIALVSDAGTPGISDPGARLVAYIREHVPEVSIVPIPGPSALVTAWSVAGVSADSFTFLGYPPHKKGRKTFFGSVRDIGIRPVVLYESPHRLQKTFAGILETMGEDATLVVAKELTKIYEEIWRGSVVDAAKYFSKEKGKGEFVIIII</sequence>
<comment type="catalytic activity">
    <reaction evidence="6">
        <text>cytidine(1402) in 16S rRNA + S-adenosyl-L-methionine = 2'-O-methylcytidine(1402) in 16S rRNA + S-adenosyl-L-homocysteine + H(+)</text>
        <dbReference type="Rhea" id="RHEA:42924"/>
        <dbReference type="Rhea" id="RHEA-COMP:10285"/>
        <dbReference type="Rhea" id="RHEA-COMP:10286"/>
        <dbReference type="ChEBI" id="CHEBI:15378"/>
        <dbReference type="ChEBI" id="CHEBI:57856"/>
        <dbReference type="ChEBI" id="CHEBI:59789"/>
        <dbReference type="ChEBI" id="CHEBI:74495"/>
        <dbReference type="ChEBI" id="CHEBI:82748"/>
        <dbReference type="EC" id="2.1.1.198"/>
    </reaction>
</comment>
<feature type="domain" description="Tetrapyrrole methylase" evidence="7">
    <location>
        <begin position="3"/>
        <end position="202"/>
    </location>
</feature>
<dbReference type="STRING" id="1802117.A3J54_02740"/>
<proteinExistence type="inferred from homology"/>
<dbReference type="InterPro" id="IPR014777">
    <property type="entry name" value="4pyrrole_Mease_sub1"/>
</dbReference>
<name>A0A1G2G7R6_9BACT</name>
<comment type="function">
    <text evidence="6">Catalyzes the 2'-O-methylation of the ribose of cytidine 1402 (C1402) in 16S rRNA.</text>
</comment>
<gene>
    <name evidence="6" type="primary">rsmI</name>
    <name evidence="8" type="ORF">A3J54_02740</name>
</gene>
<dbReference type="EC" id="2.1.1.198" evidence="6"/>
<protein>
    <recommendedName>
        <fullName evidence="6">Ribosomal RNA small subunit methyltransferase I</fullName>
        <ecNumber evidence="6">2.1.1.198</ecNumber>
    </recommendedName>
    <alternativeName>
        <fullName evidence="6">16S rRNA 2'-O-ribose C1402 methyltransferase</fullName>
    </alternativeName>
    <alternativeName>
        <fullName evidence="6">rRNA (cytidine-2'-O-)-methyltransferase RsmI</fullName>
    </alternativeName>
</protein>
<dbReference type="GO" id="GO:0070677">
    <property type="term" value="F:rRNA (cytosine-2'-O-)-methyltransferase activity"/>
    <property type="evidence" value="ECO:0007669"/>
    <property type="project" value="UniProtKB-UniRule"/>
</dbReference>
<dbReference type="GO" id="GO:0005737">
    <property type="term" value="C:cytoplasm"/>
    <property type="evidence" value="ECO:0007669"/>
    <property type="project" value="UniProtKB-SubCell"/>
</dbReference>
<dbReference type="PIRSF" id="PIRSF005917">
    <property type="entry name" value="MTase_YraL"/>
    <property type="match status" value="1"/>
</dbReference>
<dbReference type="NCBIfam" id="TIGR00096">
    <property type="entry name" value="16S rRNA (cytidine(1402)-2'-O)-methyltransferase"/>
    <property type="match status" value="1"/>
</dbReference>
<dbReference type="SUPFAM" id="SSF53790">
    <property type="entry name" value="Tetrapyrrole methylase"/>
    <property type="match status" value="1"/>
</dbReference>
<evidence type="ECO:0000256" key="5">
    <source>
        <dbReference type="ARBA" id="ARBA00022691"/>
    </source>
</evidence>
<dbReference type="Gene3D" id="3.40.1010.10">
    <property type="entry name" value="Cobalt-precorrin-4 Transmethylase, Domain 1"/>
    <property type="match status" value="1"/>
</dbReference>
<keyword evidence="3 6" id="KW-0489">Methyltransferase</keyword>
<evidence type="ECO:0000313" key="8">
    <source>
        <dbReference type="EMBL" id="OGZ46304.1"/>
    </source>
</evidence>
<dbReference type="HAMAP" id="MF_01877">
    <property type="entry name" value="16SrRNA_methyltr_I"/>
    <property type="match status" value="1"/>
</dbReference>
<dbReference type="InterPro" id="IPR035996">
    <property type="entry name" value="4pyrrol_Methylase_sf"/>
</dbReference>
<evidence type="ECO:0000256" key="6">
    <source>
        <dbReference type="HAMAP-Rule" id="MF_01877"/>
    </source>
</evidence>
<dbReference type="Pfam" id="PF00590">
    <property type="entry name" value="TP_methylase"/>
    <property type="match status" value="1"/>
</dbReference>
<keyword evidence="2 6" id="KW-0698">rRNA processing</keyword>
<dbReference type="EMBL" id="MHNN01000012">
    <property type="protein sequence ID" value="OGZ46304.1"/>
    <property type="molecule type" value="Genomic_DNA"/>
</dbReference>
<evidence type="ECO:0000256" key="2">
    <source>
        <dbReference type="ARBA" id="ARBA00022552"/>
    </source>
</evidence>
<dbReference type="InterPro" id="IPR014776">
    <property type="entry name" value="4pyrrole_Mease_sub2"/>
</dbReference>
<dbReference type="InterPro" id="IPR008189">
    <property type="entry name" value="rRNA_ssu_MeTfrase_I"/>
</dbReference>
<dbReference type="PANTHER" id="PTHR46111">
    <property type="entry name" value="RIBOSOMAL RNA SMALL SUBUNIT METHYLTRANSFERASE I"/>
    <property type="match status" value="1"/>
</dbReference>
<comment type="caution">
    <text evidence="8">The sequence shown here is derived from an EMBL/GenBank/DDBJ whole genome shotgun (WGS) entry which is preliminary data.</text>
</comment>
<evidence type="ECO:0000259" key="7">
    <source>
        <dbReference type="Pfam" id="PF00590"/>
    </source>
</evidence>
<comment type="subcellular location">
    <subcellularLocation>
        <location evidence="6">Cytoplasm</location>
    </subcellularLocation>
</comment>
<evidence type="ECO:0000313" key="9">
    <source>
        <dbReference type="Proteomes" id="UP000176576"/>
    </source>
</evidence>
<keyword evidence="1 6" id="KW-0963">Cytoplasm</keyword>
<evidence type="ECO:0000256" key="4">
    <source>
        <dbReference type="ARBA" id="ARBA00022679"/>
    </source>
</evidence>
<dbReference type="PANTHER" id="PTHR46111:SF1">
    <property type="entry name" value="RIBOSOMAL RNA SMALL SUBUNIT METHYLTRANSFERASE I"/>
    <property type="match status" value="1"/>
</dbReference>
<evidence type="ECO:0000256" key="1">
    <source>
        <dbReference type="ARBA" id="ARBA00022490"/>
    </source>
</evidence>
<evidence type="ECO:0000256" key="3">
    <source>
        <dbReference type="ARBA" id="ARBA00022603"/>
    </source>
</evidence>
<dbReference type="Gene3D" id="3.30.950.10">
    <property type="entry name" value="Methyltransferase, Cobalt-precorrin-4 Transmethylase, Domain 2"/>
    <property type="match status" value="1"/>
</dbReference>
<dbReference type="InterPro" id="IPR018063">
    <property type="entry name" value="SAM_MeTrfase_RsmI_CS"/>
</dbReference>
<dbReference type="CDD" id="cd11648">
    <property type="entry name" value="RsmI"/>
    <property type="match status" value="1"/>
</dbReference>
<accession>A0A1G2G7R6</accession>
<comment type="similarity">
    <text evidence="6">Belongs to the methyltransferase superfamily. RsmI family.</text>
</comment>
<reference evidence="8 9" key="1">
    <citation type="journal article" date="2016" name="Nat. Commun.">
        <title>Thousands of microbial genomes shed light on interconnected biogeochemical processes in an aquifer system.</title>
        <authorList>
            <person name="Anantharaman K."/>
            <person name="Brown C.T."/>
            <person name="Hug L.A."/>
            <person name="Sharon I."/>
            <person name="Castelle C.J."/>
            <person name="Probst A.J."/>
            <person name="Thomas B.C."/>
            <person name="Singh A."/>
            <person name="Wilkins M.J."/>
            <person name="Karaoz U."/>
            <person name="Brodie E.L."/>
            <person name="Williams K.H."/>
            <person name="Hubbard S.S."/>
            <person name="Banfield J.F."/>
        </authorList>
    </citation>
    <scope>NUCLEOTIDE SEQUENCE [LARGE SCALE GENOMIC DNA]</scope>
</reference>
<dbReference type="InterPro" id="IPR000878">
    <property type="entry name" value="4pyrrol_Mease"/>
</dbReference>
<dbReference type="PROSITE" id="PS01296">
    <property type="entry name" value="RSMI"/>
    <property type="match status" value="1"/>
</dbReference>
<keyword evidence="5 6" id="KW-0949">S-adenosyl-L-methionine</keyword>
<keyword evidence="4 6" id="KW-0808">Transferase</keyword>
<dbReference type="Proteomes" id="UP000176576">
    <property type="component" value="Unassembled WGS sequence"/>
</dbReference>
<organism evidence="8 9">
    <name type="scientific">Candidatus Ryanbacteria bacterium RIFCSPHIGHO2_02_FULL_45_13b</name>
    <dbReference type="NCBI Taxonomy" id="1802117"/>
    <lineage>
        <taxon>Bacteria</taxon>
        <taxon>Candidatus Ryaniibacteriota</taxon>
    </lineage>
</organism>
<dbReference type="AlphaFoldDB" id="A0A1G2G7R6"/>